<accession>A0A0G3BLZ2</accession>
<evidence type="ECO:0008006" key="4">
    <source>
        <dbReference type="Google" id="ProtNLM"/>
    </source>
</evidence>
<evidence type="ECO:0000256" key="1">
    <source>
        <dbReference type="SAM" id="SignalP"/>
    </source>
</evidence>
<dbReference type="AlphaFoldDB" id="A0A0G3BLZ2"/>
<keyword evidence="1" id="KW-0732">Signal</keyword>
<reference evidence="2 3" key="1">
    <citation type="submission" date="2015-05" db="EMBL/GenBank/DDBJ databases">
        <authorList>
            <person name="Tang B."/>
            <person name="Yu Y."/>
        </authorList>
    </citation>
    <scope>NUCLEOTIDE SEQUENCE [LARGE SCALE GENOMIC DNA]</scope>
    <source>
        <strain evidence="2 3">DSM 7029</strain>
    </source>
</reference>
<gene>
    <name evidence="2" type="ORF">AAW51_0889</name>
</gene>
<dbReference type="KEGG" id="pbh:AAW51_0889"/>
<organism evidence="2 3">
    <name type="scientific">Caldimonas brevitalea</name>
    <dbReference type="NCBI Taxonomy" id="413882"/>
    <lineage>
        <taxon>Bacteria</taxon>
        <taxon>Pseudomonadati</taxon>
        <taxon>Pseudomonadota</taxon>
        <taxon>Betaproteobacteria</taxon>
        <taxon>Burkholderiales</taxon>
        <taxon>Sphaerotilaceae</taxon>
        <taxon>Caldimonas</taxon>
    </lineage>
</organism>
<proteinExistence type="predicted"/>
<feature type="signal peptide" evidence="1">
    <location>
        <begin position="1"/>
        <end position="26"/>
    </location>
</feature>
<dbReference type="NCBIfam" id="TIGR02595">
    <property type="entry name" value="PEP_CTERM"/>
    <property type="match status" value="1"/>
</dbReference>
<dbReference type="RefSeq" id="WP_047193627.1">
    <property type="nucleotide sequence ID" value="NZ_CP011371.1"/>
</dbReference>
<dbReference type="InterPro" id="IPR013424">
    <property type="entry name" value="Ice-binding_C"/>
</dbReference>
<keyword evidence="3" id="KW-1185">Reference proteome</keyword>
<protein>
    <recommendedName>
        <fullName evidence="4">PEP-CTERM protein-sorting domain-containing protein</fullName>
    </recommendedName>
</protein>
<dbReference type="Proteomes" id="UP000035352">
    <property type="component" value="Chromosome"/>
</dbReference>
<name>A0A0G3BLZ2_9BURK</name>
<evidence type="ECO:0000313" key="2">
    <source>
        <dbReference type="EMBL" id="AKJ27580.1"/>
    </source>
</evidence>
<evidence type="ECO:0000313" key="3">
    <source>
        <dbReference type="Proteomes" id="UP000035352"/>
    </source>
</evidence>
<feature type="chain" id="PRO_5002551901" description="PEP-CTERM protein-sorting domain-containing protein" evidence="1">
    <location>
        <begin position="27"/>
        <end position="240"/>
    </location>
</feature>
<dbReference type="EMBL" id="CP011371">
    <property type="protein sequence ID" value="AKJ27580.1"/>
    <property type="molecule type" value="Genomic_DNA"/>
</dbReference>
<sequence>MNAVRFLFHTLAGLALGAALMGPVQAVPFPDDGTDAVTQGVSILDDPTLEGTLLDSHVARFDYSVPTVDPFGWTPSEYRPMTGTVESRVVRSDLLGTLDFYWTISVDASVESDPILKVNQAIADGFARSLLTGVDWRSDLPGDVPLSSAFRSDQDGVVFQFIPPQMGAIGVGSGESSHSFFLRTNATEYALNGQFTVSTGGFLWTDTVGTLAPVPEPASGLLLLLGCCVLTALSRGRRGR</sequence>